<comment type="similarity">
    <text evidence="9">Belongs to the MntA antitoxin family.</text>
</comment>
<evidence type="ECO:0000256" key="5">
    <source>
        <dbReference type="ARBA" id="ARBA00022723"/>
    </source>
</evidence>
<dbReference type="eggNOG" id="COG1396">
    <property type="taxonomic scope" value="Bacteria"/>
</dbReference>
<keyword evidence="12" id="KW-1185">Reference proteome</keyword>
<keyword evidence="6" id="KW-0547">Nucleotide-binding</keyword>
<dbReference type="PANTHER" id="PTHR33571">
    <property type="entry name" value="SSL8005 PROTEIN"/>
    <property type="match status" value="1"/>
</dbReference>
<proteinExistence type="inferred from homology"/>
<dbReference type="GO" id="GO:0046872">
    <property type="term" value="F:metal ion binding"/>
    <property type="evidence" value="ECO:0007669"/>
    <property type="project" value="UniProtKB-KW"/>
</dbReference>
<dbReference type="STRING" id="882083.SacmaDRAFT_1891"/>
<dbReference type="GO" id="GO:0016779">
    <property type="term" value="F:nucleotidyltransferase activity"/>
    <property type="evidence" value="ECO:0007669"/>
    <property type="project" value="UniProtKB-KW"/>
</dbReference>
<evidence type="ECO:0000256" key="1">
    <source>
        <dbReference type="ARBA" id="ARBA00001946"/>
    </source>
</evidence>
<organism evidence="11 12">
    <name type="scientific">Saccharomonospora marina XMU15</name>
    <dbReference type="NCBI Taxonomy" id="882083"/>
    <lineage>
        <taxon>Bacteria</taxon>
        <taxon>Bacillati</taxon>
        <taxon>Actinomycetota</taxon>
        <taxon>Actinomycetes</taxon>
        <taxon>Pseudonocardiales</taxon>
        <taxon>Pseudonocardiaceae</taxon>
        <taxon>Saccharomonospora</taxon>
    </lineage>
</organism>
<dbReference type="InterPro" id="IPR010982">
    <property type="entry name" value="Lambda_DNA-bd_dom_sf"/>
</dbReference>
<reference evidence="11 12" key="1">
    <citation type="journal article" date="2012" name="Stand. Genomic Sci.">
        <title>Genome sequence of the ocean sediment bacterium Saccharomonospora marina type strain (XMU15(T)).</title>
        <authorList>
            <person name="Klenk H.P."/>
            <person name="Lu M."/>
            <person name="Lucas S."/>
            <person name="Lapidus A."/>
            <person name="Copeland A."/>
            <person name="Pitluck S."/>
            <person name="Goodwin L.A."/>
            <person name="Han C."/>
            <person name="Tapia R."/>
            <person name="Brambilla E.M."/>
            <person name="Potter G."/>
            <person name="Land M."/>
            <person name="Ivanova N."/>
            <person name="Rohde M."/>
            <person name="Goker M."/>
            <person name="Detter J.C."/>
            <person name="Li W.J."/>
            <person name="Kyrpides N.C."/>
            <person name="Woyke T."/>
        </authorList>
    </citation>
    <scope>NUCLEOTIDE SEQUENCE [LARGE SCALE GENOMIC DNA]</scope>
    <source>
        <strain evidence="11 12">XMU15</strain>
    </source>
</reference>
<dbReference type="PANTHER" id="PTHR33571:SF12">
    <property type="entry name" value="BSL3053 PROTEIN"/>
    <property type="match status" value="1"/>
</dbReference>
<evidence type="ECO:0000313" key="11">
    <source>
        <dbReference type="EMBL" id="EHR50154.1"/>
    </source>
</evidence>
<evidence type="ECO:0000256" key="7">
    <source>
        <dbReference type="ARBA" id="ARBA00022840"/>
    </source>
</evidence>
<dbReference type="Proteomes" id="UP000004926">
    <property type="component" value="Chromosome"/>
</dbReference>
<keyword evidence="8" id="KW-0460">Magnesium</keyword>
<dbReference type="SUPFAM" id="SSF81301">
    <property type="entry name" value="Nucleotidyltransferase"/>
    <property type="match status" value="1"/>
</dbReference>
<keyword evidence="2" id="KW-1277">Toxin-antitoxin system</keyword>
<keyword evidence="5" id="KW-0479">Metal-binding</keyword>
<feature type="domain" description="HTH cro/C1-type" evidence="10">
    <location>
        <begin position="2"/>
        <end position="58"/>
    </location>
</feature>
<dbReference type="HOGENOM" id="CLU_130257_0_0_11"/>
<evidence type="ECO:0000259" key="10">
    <source>
        <dbReference type="PROSITE" id="PS50943"/>
    </source>
</evidence>
<gene>
    <name evidence="11" type="ORF">SacmaDRAFT_1891</name>
</gene>
<evidence type="ECO:0000256" key="6">
    <source>
        <dbReference type="ARBA" id="ARBA00022741"/>
    </source>
</evidence>
<dbReference type="Pfam" id="PF01381">
    <property type="entry name" value="HTH_3"/>
    <property type="match status" value="1"/>
</dbReference>
<keyword evidence="7" id="KW-0067">ATP-binding</keyword>
<dbReference type="InterPro" id="IPR002934">
    <property type="entry name" value="Polymerase_NTP_transf_dom"/>
</dbReference>
<evidence type="ECO:0000256" key="2">
    <source>
        <dbReference type="ARBA" id="ARBA00022649"/>
    </source>
</evidence>
<dbReference type="PROSITE" id="PS50943">
    <property type="entry name" value="HTH_CROC1"/>
    <property type="match status" value="1"/>
</dbReference>
<dbReference type="InterPro" id="IPR001387">
    <property type="entry name" value="Cro/C1-type_HTH"/>
</dbReference>
<dbReference type="CDD" id="cd05403">
    <property type="entry name" value="NT_KNTase_like"/>
    <property type="match status" value="1"/>
</dbReference>
<name>H5X7D5_9PSEU</name>
<dbReference type="Pfam" id="PF01909">
    <property type="entry name" value="NTP_transf_2"/>
    <property type="match status" value="1"/>
</dbReference>
<dbReference type="GO" id="GO:0005524">
    <property type="term" value="F:ATP binding"/>
    <property type="evidence" value="ECO:0007669"/>
    <property type="project" value="UniProtKB-KW"/>
</dbReference>
<sequence>MLRRARRGARLSQTDLARRAGVAQPMISAYESGRREPSLPTLARLIEATGHGLSVELVPPPRDRFGLPDTRLGRRLRRHRRAVLEIAAARGARNVRVFGSVARGEDTATSDIDLLVDLDKGVGVVALAGLRRELTELLGVGVDVVPAATLKPAVRAEVLGEAITL</sequence>
<dbReference type="eggNOG" id="COG1669">
    <property type="taxonomic scope" value="Bacteria"/>
</dbReference>
<accession>H5X7D5</accession>
<evidence type="ECO:0000256" key="4">
    <source>
        <dbReference type="ARBA" id="ARBA00022695"/>
    </source>
</evidence>
<keyword evidence="3 11" id="KW-0808">Transferase</keyword>
<comment type="cofactor">
    <cofactor evidence="1">
        <name>Mg(2+)</name>
        <dbReference type="ChEBI" id="CHEBI:18420"/>
    </cofactor>
</comment>
<keyword evidence="4" id="KW-0548">Nucleotidyltransferase</keyword>
<dbReference type="Gene3D" id="3.30.460.10">
    <property type="entry name" value="Beta Polymerase, domain 2"/>
    <property type="match status" value="1"/>
</dbReference>
<evidence type="ECO:0000256" key="3">
    <source>
        <dbReference type="ARBA" id="ARBA00022679"/>
    </source>
</evidence>
<evidence type="ECO:0000256" key="9">
    <source>
        <dbReference type="ARBA" id="ARBA00038276"/>
    </source>
</evidence>
<dbReference type="InterPro" id="IPR043519">
    <property type="entry name" value="NT_sf"/>
</dbReference>
<dbReference type="CDD" id="cd00093">
    <property type="entry name" value="HTH_XRE"/>
    <property type="match status" value="1"/>
</dbReference>
<evidence type="ECO:0000313" key="12">
    <source>
        <dbReference type="Proteomes" id="UP000004926"/>
    </source>
</evidence>
<protein>
    <submittedName>
        <fullName evidence="11">Putative nucleotidyltransferase</fullName>
    </submittedName>
</protein>
<dbReference type="GO" id="GO:0003677">
    <property type="term" value="F:DNA binding"/>
    <property type="evidence" value="ECO:0007669"/>
    <property type="project" value="InterPro"/>
</dbReference>
<dbReference type="InterPro" id="IPR052038">
    <property type="entry name" value="Type-VII_TA_antitoxin"/>
</dbReference>
<dbReference type="AlphaFoldDB" id="H5X7D5"/>
<evidence type="ECO:0000256" key="8">
    <source>
        <dbReference type="ARBA" id="ARBA00022842"/>
    </source>
</evidence>
<dbReference type="SUPFAM" id="SSF47413">
    <property type="entry name" value="lambda repressor-like DNA-binding domains"/>
    <property type="match status" value="1"/>
</dbReference>
<dbReference type="OrthoDB" id="9803128at2"/>
<dbReference type="Gene3D" id="1.10.260.40">
    <property type="entry name" value="lambda repressor-like DNA-binding domains"/>
    <property type="match status" value="1"/>
</dbReference>
<dbReference type="SMART" id="SM00530">
    <property type="entry name" value="HTH_XRE"/>
    <property type="match status" value="1"/>
</dbReference>
<dbReference type="EMBL" id="CM001439">
    <property type="protein sequence ID" value="EHR50154.1"/>
    <property type="molecule type" value="Genomic_DNA"/>
</dbReference>